<evidence type="ECO:0000256" key="5">
    <source>
        <dbReference type="ARBA" id="ARBA00022679"/>
    </source>
</evidence>
<evidence type="ECO:0000256" key="6">
    <source>
        <dbReference type="ARBA" id="ARBA00022741"/>
    </source>
</evidence>
<evidence type="ECO:0000256" key="7">
    <source>
        <dbReference type="ARBA" id="ARBA00022777"/>
    </source>
</evidence>
<sequence>MVISSPPSPPSQSIGDVRSHGHDGANFKRLYRIENECGRGGFGTVYSAFTGDGTCVAVKYIARRNVTEWAKLDGKTVPLELVLLMRCQPVEGVINVIDWFERQDGYLIVMERLPNCCDLFDYISQEGPLSESVARKIFKQVVDAVMECKKLGIYHRDIKDENIIIDKNTANIKIIDFGSGAYVKDGKYTDFEGTRVYSPPEWIKEGCYEGEEATVWSLGVLLYDMVQGDIPFRSDDHICTAALHWRSAVSEECGNLIRGCLSVRPSERLGLSSLSHDDWLSASSSSSSSLSLLLPARHKKTSVPDRLVHSHPRLIRGHTSVSAPRSIMEVNGTSSPPSLPSHNDGEIEYAEEMKEIMDNSSNVSSVCGSWPRFVSTPTRSLSIKYWTKGSTGEGKSSRSSGGSSGYCSTSAALSPPTGSLNGALMLGSY</sequence>
<dbReference type="InterPro" id="IPR008271">
    <property type="entry name" value="Ser/Thr_kinase_AS"/>
</dbReference>
<keyword evidence="6" id="KW-0547">Nucleotide-binding</keyword>
<dbReference type="SMART" id="SM00220">
    <property type="entry name" value="S_TKc"/>
    <property type="match status" value="1"/>
</dbReference>
<evidence type="ECO:0000313" key="14">
    <source>
        <dbReference type="Proteomes" id="UP000005239"/>
    </source>
</evidence>
<comment type="catalytic activity">
    <reaction evidence="11">
        <text>L-seryl-[protein] + ATP = O-phospho-L-seryl-[protein] + ADP + H(+)</text>
        <dbReference type="Rhea" id="RHEA:17989"/>
        <dbReference type="Rhea" id="RHEA-COMP:9863"/>
        <dbReference type="Rhea" id="RHEA-COMP:11604"/>
        <dbReference type="ChEBI" id="CHEBI:15378"/>
        <dbReference type="ChEBI" id="CHEBI:29999"/>
        <dbReference type="ChEBI" id="CHEBI:30616"/>
        <dbReference type="ChEBI" id="CHEBI:83421"/>
        <dbReference type="ChEBI" id="CHEBI:456216"/>
        <dbReference type="EC" id="2.7.11.1"/>
    </reaction>
</comment>
<keyword evidence="8" id="KW-0067">ATP-binding</keyword>
<dbReference type="PANTHER" id="PTHR22984:SF25">
    <property type="entry name" value="PROTEIN KINASE DOMAIN-CONTAINING PROTEIN"/>
    <property type="match status" value="1"/>
</dbReference>
<dbReference type="PROSITE" id="PS00108">
    <property type="entry name" value="PROTEIN_KINASE_ST"/>
    <property type="match status" value="1"/>
</dbReference>
<gene>
    <name evidence="13" type="primary">WBGene00277066</name>
</gene>
<name>A0A2A6BYF1_PRIPA</name>
<dbReference type="GO" id="GO:0005524">
    <property type="term" value="F:ATP binding"/>
    <property type="evidence" value="ECO:0007669"/>
    <property type="project" value="UniProtKB-KW"/>
</dbReference>
<dbReference type="GO" id="GO:0043066">
    <property type="term" value="P:negative regulation of apoptotic process"/>
    <property type="evidence" value="ECO:0000318"/>
    <property type="project" value="GO_Central"/>
</dbReference>
<feature type="region of interest" description="Disordered" evidence="12">
    <location>
        <begin position="1"/>
        <end position="20"/>
    </location>
</feature>
<keyword evidence="14" id="KW-1185">Reference proteome</keyword>
<evidence type="ECO:0000256" key="4">
    <source>
        <dbReference type="ARBA" id="ARBA00022527"/>
    </source>
</evidence>
<reference evidence="14" key="1">
    <citation type="journal article" date="2008" name="Nat. Genet.">
        <title>The Pristionchus pacificus genome provides a unique perspective on nematode lifestyle and parasitism.</title>
        <authorList>
            <person name="Dieterich C."/>
            <person name="Clifton S.W."/>
            <person name="Schuster L.N."/>
            <person name="Chinwalla A."/>
            <person name="Delehaunty K."/>
            <person name="Dinkelacker I."/>
            <person name="Fulton L."/>
            <person name="Fulton R."/>
            <person name="Godfrey J."/>
            <person name="Minx P."/>
            <person name="Mitreva M."/>
            <person name="Roeseler W."/>
            <person name="Tian H."/>
            <person name="Witte H."/>
            <person name="Yang S.P."/>
            <person name="Wilson R.K."/>
            <person name="Sommer R.J."/>
        </authorList>
    </citation>
    <scope>NUCLEOTIDE SEQUENCE [LARGE SCALE GENOMIC DNA]</scope>
    <source>
        <strain evidence="14">PS312</strain>
    </source>
</reference>
<dbReference type="SUPFAM" id="SSF56112">
    <property type="entry name" value="Protein kinase-like (PK-like)"/>
    <property type="match status" value="1"/>
</dbReference>
<accession>A0A2A6BYF1</accession>
<dbReference type="Gene3D" id="3.30.200.20">
    <property type="entry name" value="Phosphorylase Kinase, domain 1"/>
    <property type="match status" value="1"/>
</dbReference>
<evidence type="ECO:0000256" key="11">
    <source>
        <dbReference type="ARBA" id="ARBA00048679"/>
    </source>
</evidence>
<dbReference type="Proteomes" id="UP000005239">
    <property type="component" value="Unassembled WGS sequence"/>
</dbReference>
<dbReference type="PANTHER" id="PTHR22984">
    <property type="entry name" value="SERINE/THREONINE-PROTEIN KINASE PIM"/>
    <property type="match status" value="1"/>
</dbReference>
<feature type="compositionally biased region" description="Low complexity" evidence="12">
    <location>
        <begin position="389"/>
        <end position="410"/>
    </location>
</feature>
<comment type="catalytic activity">
    <reaction evidence="10">
        <text>L-threonyl-[protein] + ATP = O-phospho-L-threonyl-[protein] + ADP + H(+)</text>
        <dbReference type="Rhea" id="RHEA:46608"/>
        <dbReference type="Rhea" id="RHEA-COMP:11060"/>
        <dbReference type="Rhea" id="RHEA-COMP:11605"/>
        <dbReference type="ChEBI" id="CHEBI:15378"/>
        <dbReference type="ChEBI" id="CHEBI:30013"/>
        <dbReference type="ChEBI" id="CHEBI:30616"/>
        <dbReference type="ChEBI" id="CHEBI:61977"/>
        <dbReference type="ChEBI" id="CHEBI:456216"/>
        <dbReference type="EC" id="2.7.11.1"/>
    </reaction>
</comment>
<dbReference type="InterPro" id="IPR011009">
    <property type="entry name" value="Kinase-like_dom_sf"/>
</dbReference>
<keyword evidence="7" id="KW-0418">Kinase</keyword>
<dbReference type="GO" id="GO:0005737">
    <property type="term" value="C:cytoplasm"/>
    <property type="evidence" value="ECO:0000318"/>
    <property type="project" value="GO_Central"/>
</dbReference>
<keyword evidence="9" id="KW-1035">Host cytoplasm</keyword>
<organism evidence="13 14">
    <name type="scientific">Pristionchus pacificus</name>
    <name type="common">Parasitic nematode worm</name>
    <dbReference type="NCBI Taxonomy" id="54126"/>
    <lineage>
        <taxon>Eukaryota</taxon>
        <taxon>Metazoa</taxon>
        <taxon>Ecdysozoa</taxon>
        <taxon>Nematoda</taxon>
        <taxon>Chromadorea</taxon>
        <taxon>Rhabditida</taxon>
        <taxon>Rhabditina</taxon>
        <taxon>Diplogasteromorpha</taxon>
        <taxon>Diplogasteroidea</taxon>
        <taxon>Neodiplogasteridae</taxon>
        <taxon>Pristionchus</taxon>
    </lineage>
</organism>
<reference evidence="13" key="2">
    <citation type="submission" date="2022-06" db="UniProtKB">
        <authorList>
            <consortium name="EnsemblMetazoa"/>
        </authorList>
    </citation>
    <scope>IDENTIFICATION</scope>
    <source>
        <strain evidence="13">PS312</strain>
    </source>
</reference>
<evidence type="ECO:0000256" key="8">
    <source>
        <dbReference type="ARBA" id="ARBA00022840"/>
    </source>
</evidence>
<evidence type="ECO:0000256" key="12">
    <source>
        <dbReference type="SAM" id="MobiDB-lite"/>
    </source>
</evidence>
<dbReference type="PROSITE" id="PS50011">
    <property type="entry name" value="PROTEIN_KINASE_DOM"/>
    <property type="match status" value="1"/>
</dbReference>
<protein>
    <recommendedName>
        <fullName evidence="3">Serine/threonine-protein kinase 1</fullName>
        <ecNumber evidence="2">2.7.11.1</ecNumber>
    </recommendedName>
</protein>
<dbReference type="AlphaFoldDB" id="A0A2A6BYF1"/>
<dbReference type="OrthoDB" id="10252171at2759"/>
<keyword evidence="5" id="KW-0808">Transferase</keyword>
<dbReference type="EC" id="2.7.11.1" evidence="2"/>
<feature type="region of interest" description="Disordered" evidence="12">
    <location>
        <begin position="387"/>
        <end position="412"/>
    </location>
</feature>
<keyword evidence="4" id="KW-0723">Serine/threonine-protein kinase</keyword>
<proteinExistence type="predicted"/>
<comment type="subcellular location">
    <subcellularLocation>
        <location evidence="1">Host cytoplasm</location>
    </subcellularLocation>
</comment>
<evidence type="ECO:0000256" key="9">
    <source>
        <dbReference type="ARBA" id="ARBA00023200"/>
    </source>
</evidence>
<dbReference type="InterPro" id="IPR000719">
    <property type="entry name" value="Prot_kinase_dom"/>
</dbReference>
<evidence type="ECO:0000313" key="13">
    <source>
        <dbReference type="EnsemblMetazoa" id="PPA38697.1"/>
    </source>
</evidence>
<dbReference type="EnsemblMetazoa" id="PPA38697.1">
    <property type="protein sequence ID" value="PPA38697.1"/>
    <property type="gene ID" value="WBGene00277066"/>
</dbReference>
<evidence type="ECO:0000256" key="3">
    <source>
        <dbReference type="ARBA" id="ARBA00016885"/>
    </source>
</evidence>
<feature type="compositionally biased region" description="Pro residues" evidence="12">
    <location>
        <begin position="1"/>
        <end position="10"/>
    </location>
</feature>
<dbReference type="Pfam" id="PF00069">
    <property type="entry name" value="Pkinase"/>
    <property type="match status" value="1"/>
</dbReference>
<dbReference type="GO" id="GO:0030430">
    <property type="term" value="C:host cell cytoplasm"/>
    <property type="evidence" value="ECO:0007669"/>
    <property type="project" value="UniProtKB-SubCell"/>
</dbReference>
<evidence type="ECO:0000256" key="1">
    <source>
        <dbReference type="ARBA" id="ARBA00004192"/>
    </source>
</evidence>
<dbReference type="GO" id="GO:0007346">
    <property type="term" value="P:regulation of mitotic cell cycle"/>
    <property type="evidence" value="ECO:0000318"/>
    <property type="project" value="GO_Central"/>
</dbReference>
<dbReference type="GO" id="GO:0004674">
    <property type="term" value="F:protein serine/threonine kinase activity"/>
    <property type="evidence" value="ECO:0000318"/>
    <property type="project" value="GO_Central"/>
</dbReference>
<evidence type="ECO:0000256" key="10">
    <source>
        <dbReference type="ARBA" id="ARBA00047899"/>
    </source>
</evidence>
<dbReference type="InterPro" id="IPR051138">
    <property type="entry name" value="PIM_Ser/Thr_kinase"/>
</dbReference>
<accession>A0A8R1UR89</accession>
<dbReference type="Gene3D" id="1.10.510.10">
    <property type="entry name" value="Transferase(Phosphotransferase) domain 1"/>
    <property type="match status" value="1"/>
</dbReference>
<evidence type="ECO:0000256" key="2">
    <source>
        <dbReference type="ARBA" id="ARBA00012513"/>
    </source>
</evidence>